<keyword evidence="1" id="KW-0812">Transmembrane</keyword>
<dbReference type="EMBL" id="FOCI01000001">
    <property type="protein sequence ID" value="SEM50472.1"/>
    <property type="molecule type" value="Genomic_DNA"/>
</dbReference>
<dbReference type="InterPro" id="IPR010331">
    <property type="entry name" value="ExoD"/>
</dbReference>
<dbReference type="STRING" id="245187.SAMN04488003_101345"/>
<dbReference type="PANTHER" id="PTHR41795:SF1">
    <property type="entry name" value="EXOPOLYSACCHARIDE SYNTHESIS PROTEIN"/>
    <property type="match status" value="1"/>
</dbReference>
<dbReference type="Pfam" id="PF06055">
    <property type="entry name" value="ExoD"/>
    <property type="match status" value="1"/>
</dbReference>
<feature type="transmembrane region" description="Helical" evidence="1">
    <location>
        <begin position="151"/>
        <end position="171"/>
    </location>
</feature>
<dbReference type="PIRSF" id="PIRSF033239">
    <property type="entry name" value="ExoD"/>
    <property type="match status" value="1"/>
</dbReference>
<dbReference type="PANTHER" id="PTHR41795">
    <property type="entry name" value="EXOPOLYSACCHARIDE SYNTHESIS PROTEIN"/>
    <property type="match status" value="1"/>
</dbReference>
<name>A0A1H7YW44_9RHOB</name>
<evidence type="ECO:0000313" key="3">
    <source>
        <dbReference type="Proteomes" id="UP000199585"/>
    </source>
</evidence>
<sequence>MTETHDDLGQVLQELRDAAADSDGNRVAVGDLFDALDARGYGSVLTILPLVELTPLGGVPGFPTTLALVLAIVTFRLFLGYDHLWVPGWLRRRQLKSDKVEGAVDWLKPVAARIDARLHARLERFTSGFWQRIACVVILALLVTVPPLELVPFATSGPMIVVALFGASILFRDGLLMLFALAGTALLAGILLVMLGP</sequence>
<evidence type="ECO:0000256" key="1">
    <source>
        <dbReference type="SAM" id="Phobius"/>
    </source>
</evidence>
<reference evidence="2 3" key="1">
    <citation type="submission" date="2016-10" db="EMBL/GenBank/DDBJ databases">
        <authorList>
            <person name="de Groot N.N."/>
        </authorList>
    </citation>
    <scope>NUCLEOTIDE SEQUENCE [LARGE SCALE GENOMIC DNA]</scope>
    <source>
        <strain evidence="2 3">DSM 16213</strain>
    </source>
</reference>
<organism evidence="2 3">
    <name type="scientific">Loktanella fryxellensis</name>
    <dbReference type="NCBI Taxonomy" id="245187"/>
    <lineage>
        <taxon>Bacteria</taxon>
        <taxon>Pseudomonadati</taxon>
        <taxon>Pseudomonadota</taxon>
        <taxon>Alphaproteobacteria</taxon>
        <taxon>Rhodobacterales</taxon>
        <taxon>Roseobacteraceae</taxon>
        <taxon>Loktanella</taxon>
    </lineage>
</organism>
<accession>A0A1H7YW44</accession>
<dbReference type="RefSeq" id="WP_089897995.1">
    <property type="nucleotide sequence ID" value="NZ_FOCI01000001.1"/>
</dbReference>
<feature type="transmembrane region" description="Helical" evidence="1">
    <location>
        <begin position="129"/>
        <end position="145"/>
    </location>
</feature>
<feature type="transmembrane region" description="Helical" evidence="1">
    <location>
        <begin position="178"/>
        <end position="196"/>
    </location>
</feature>
<gene>
    <name evidence="2" type="ORF">SAMN04488003_101345</name>
</gene>
<keyword evidence="3" id="KW-1185">Reference proteome</keyword>
<evidence type="ECO:0000313" key="2">
    <source>
        <dbReference type="EMBL" id="SEM50472.1"/>
    </source>
</evidence>
<protein>
    <submittedName>
        <fullName evidence="2">Uncharacterized conserved protein</fullName>
    </submittedName>
</protein>
<dbReference type="Proteomes" id="UP000199585">
    <property type="component" value="Unassembled WGS sequence"/>
</dbReference>
<dbReference type="OrthoDB" id="7949130at2"/>
<proteinExistence type="predicted"/>
<keyword evidence="1" id="KW-1133">Transmembrane helix</keyword>
<keyword evidence="1" id="KW-0472">Membrane</keyword>
<feature type="transmembrane region" description="Helical" evidence="1">
    <location>
        <begin position="66"/>
        <end position="86"/>
    </location>
</feature>
<dbReference type="AlphaFoldDB" id="A0A1H7YW44"/>